<dbReference type="RefSeq" id="WP_048505827.1">
    <property type="nucleotide sequence ID" value="NZ_LFND01000002.1"/>
</dbReference>
<protein>
    <recommendedName>
        <fullName evidence="3">Bacteriocin</fullName>
    </recommendedName>
</protein>
<comment type="caution">
    <text evidence="1">The sequence shown here is derived from an EMBL/GenBank/DDBJ whole genome shotgun (WGS) entry which is preliminary data.</text>
</comment>
<accession>A0A0J7IHG9</accession>
<dbReference type="NCBIfam" id="TIGR01847">
    <property type="entry name" value="bacteriocin_sig"/>
    <property type="match status" value="1"/>
</dbReference>
<reference evidence="1 2" key="1">
    <citation type="journal article" date="2013" name="Int. J. Syst. Evol. Microbiol.">
        <title>Chryseobacterium angstadtii sp. nov., isolated from a newt tank.</title>
        <authorList>
            <person name="Kirk K.E."/>
            <person name="Hoffman J.A."/>
            <person name="Smith K.A."/>
            <person name="Strahan B.L."/>
            <person name="Failor K.C."/>
            <person name="Krebs J.E."/>
            <person name="Gale A.N."/>
            <person name="Do T.D."/>
            <person name="Sontag T.C."/>
            <person name="Batties A.M."/>
            <person name="Mistiszyn K."/>
            <person name="Newman J.D."/>
        </authorList>
    </citation>
    <scope>NUCLEOTIDE SEQUENCE [LARGE SCALE GENOMIC DNA]</scope>
    <source>
        <strain evidence="1 2">KM</strain>
    </source>
</reference>
<name>A0A0J7IHG9_9FLAO</name>
<dbReference type="STRING" id="558151.ACM46_06515"/>
<evidence type="ECO:0008006" key="3">
    <source>
        <dbReference type="Google" id="ProtNLM"/>
    </source>
</evidence>
<dbReference type="Proteomes" id="UP000036261">
    <property type="component" value="Unassembled WGS sequence"/>
</dbReference>
<keyword evidence="2" id="KW-1185">Reference proteome</keyword>
<dbReference type="OrthoDB" id="1263586at2"/>
<gene>
    <name evidence="1" type="ORF">ACM46_06515</name>
</gene>
<organism evidence="1 2">
    <name type="scientific">Chryseobacterium angstadtii</name>
    <dbReference type="NCBI Taxonomy" id="558151"/>
    <lineage>
        <taxon>Bacteria</taxon>
        <taxon>Pseudomonadati</taxon>
        <taxon>Bacteroidota</taxon>
        <taxon>Flavobacteriia</taxon>
        <taxon>Flavobacteriales</taxon>
        <taxon>Weeksellaceae</taxon>
        <taxon>Chryseobacterium group</taxon>
        <taxon>Chryseobacterium</taxon>
    </lineage>
</organism>
<evidence type="ECO:0000313" key="2">
    <source>
        <dbReference type="Proteomes" id="UP000036261"/>
    </source>
</evidence>
<proteinExistence type="predicted"/>
<sequence>MKKLTKKDLKNINGGSLRFPDANGNCPAGWYLCPTNVCVDDNGGENPIQPGHRHYRACFGNN</sequence>
<dbReference type="PATRIC" id="fig|558151.6.peg.1366"/>
<dbReference type="EMBL" id="LFND01000002">
    <property type="protein sequence ID" value="KMQ65532.1"/>
    <property type="molecule type" value="Genomic_DNA"/>
</dbReference>
<dbReference type="AlphaFoldDB" id="A0A0J7IHG9"/>
<evidence type="ECO:0000313" key="1">
    <source>
        <dbReference type="EMBL" id="KMQ65532.1"/>
    </source>
</evidence>
<dbReference type="InterPro" id="IPR010133">
    <property type="entry name" value="Bacteriocin_signal_seq"/>
</dbReference>